<dbReference type="InterPro" id="IPR039426">
    <property type="entry name" value="TonB-dep_rcpt-like"/>
</dbReference>
<evidence type="ECO:0000313" key="10">
    <source>
        <dbReference type="EMBL" id="PQJ68796.1"/>
    </source>
</evidence>
<comment type="similarity">
    <text evidence="7">Belongs to the TonB-dependent receptor family.</text>
</comment>
<dbReference type="Proteomes" id="UP000247345">
    <property type="component" value="Unassembled WGS sequence"/>
</dbReference>
<dbReference type="PROSITE" id="PS52016">
    <property type="entry name" value="TONB_DEPENDENT_REC_3"/>
    <property type="match status" value="1"/>
</dbReference>
<evidence type="ECO:0000256" key="7">
    <source>
        <dbReference type="PROSITE-ProRule" id="PRU01360"/>
    </source>
</evidence>
<protein>
    <recommendedName>
        <fullName evidence="9">TonB-dependent receptor plug domain-containing protein</fullName>
    </recommendedName>
</protein>
<keyword evidence="4 7" id="KW-0812">Transmembrane</keyword>
<evidence type="ECO:0000256" key="5">
    <source>
        <dbReference type="ARBA" id="ARBA00023136"/>
    </source>
</evidence>
<keyword evidence="5 7" id="KW-0472">Membrane</keyword>
<organism evidence="10 11">
    <name type="scientific">Polaribacter butkevichii</name>
    <dbReference type="NCBI Taxonomy" id="218490"/>
    <lineage>
        <taxon>Bacteria</taxon>
        <taxon>Pseudomonadati</taxon>
        <taxon>Bacteroidota</taxon>
        <taxon>Flavobacteriia</taxon>
        <taxon>Flavobacteriales</taxon>
        <taxon>Flavobacteriaceae</taxon>
    </lineage>
</organism>
<keyword evidence="8" id="KW-0732">Signal</keyword>
<evidence type="ECO:0000313" key="11">
    <source>
        <dbReference type="Proteomes" id="UP000247345"/>
    </source>
</evidence>
<dbReference type="GO" id="GO:0009279">
    <property type="term" value="C:cell outer membrane"/>
    <property type="evidence" value="ECO:0007669"/>
    <property type="project" value="UniProtKB-SubCell"/>
</dbReference>
<evidence type="ECO:0000256" key="1">
    <source>
        <dbReference type="ARBA" id="ARBA00004571"/>
    </source>
</evidence>
<sequence length="785" mass="90183">MKKYIFFFLLFSSTLFSQNHTVYGVVSDAQSGERLIGATIFIPKTNVYTTSNSYGFYSLELPKGESTIKVSYLGYKTYANTLIISQNFLLNIDLTEESKSLNEILINAKRKNDITNSEPGTHILNLDKIKQIPAVAGEVDILKGLQLLPGVQTSHEGTTNLSIRGGSHDQNLFLLDDAPIYNPSHALGFFSVFNTDAIKNVKLYKSYIPSQFGGRLSSVVDVRMKEGNNKEQKVSGGIGLIASRLTLEAPIVKEKSSFIVSSRYSYAGSIVNAIGSGLSRLGAKSYRDFNPNKEVSFFDINTKVNLELDDKNHLYFSAYAGRDHFFYSEIDDSSSMDWGNVIGNLRWNHIFNSNLFANTMLVYSKYDYSYILRDDIREFKWLADMKEFDFKSNFDYYLNSSNHIKFGFSLENHFYNPGKLEPRNSESITKPFELESKKSLIASIYINNTQKITNKLKFNYGFRYSSFFLLGKASVNEYDDDFDIVTTKQYQKGELVKFYHSLEPRISVNYLLNNRQSIKTSYTRTTQYQHLISNSTVGLPTDVWIPSDSYIKPQTANQYSLGYYMNTKDNKYNFFTEIYCKKMYNIIDYKDNADLFLNPNIETQVLSGEGESYGIEFLLEKKKGQFKGWLSYALSNTEKTIEGINNNNSYSVTYNKKHNFSATLFYNLTKRFSVSSIFKFTSGGFITVPEGVFNHYGASFSYYSDRNGYQLPAYHRLDVSATLKSKRKEYRKREGEWSFGIYNLYNRKNIFSLFIKQNPQDLGESKAYKMFLYGASPYLSYNFKF</sequence>
<dbReference type="AlphaFoldDB" id="A0A2P6C788"/>
<comment type="subcellular location">
    <subcellularLocation>
        <location evidence="1 7">Cell outer membrane</location>
        <topology evidence="1 7">Multi-pass membrane protein</topology>
    </subcellularLocation>
</comment>
<evidence type="ECO:0000259" key="9">
    <source>
        <dbReference type="Pfam" id="PF07715"/>
    </source>
</evidence>
<dbReference type="Gene3D" id="2.40.170.20">
    <property type="entry name" value="TonB-dependent receptor, beta-barrel domain"/>
    <property type="match status" value="1"/>
</dbReference>
<dbReference type="Pfam" id="PF07715">
    <property type="entry name" value="Plug"/>
    <property type="match status" value="1"/>
</dbReference>
<reference evidence="10 11" key="1">
    <citation type="submission" date="2016-12" db="EMBL/GenBank/DDBJ databases">
        <title>Trade-off between light-utilization and light-protection in marine flavobacteria.</title>
        <authorList>
            <person name="Kumagai Y."/>
            <person name="Yoshizawa S."/>
            <person name="Kogure K."/>
            <person name="Iwasaki W."/>
        </authorList>
    </citation>
    <scope>NUCLEOTIDE SEQUENCE [LARGE SCALE GENOMIC DNA]</scope>
    <source>
        <strain evidence="10 11">KCTC 12100</strain>
    </source>
</reference>
<dbReference type="InterPro" id="IPR012910">
    <property type="entry name" value="Plug_dom"/>
</dbReference>
<evidence type="ECO:0000256" key="6">
    <source>
        <dbReference type="ARBA" id="ARBA00023237"/>
    </source>
</evidence>
<evidence type="ECO:0000256" key="2">
    <source>
        <dbReference type="ARBA" id="ARBA00022448"/>
    </source>
</evidence>
<dbReference type="Pfam" id="PF13715">
    <property type="entry name" value="CarbopepD_reg_2"/>
    <property type="match status" value="1"/>
</dbReference>
<dbReference type="OrthoDB" id="9803050at2"/>
<dbReference type="InterPro" id="IPR008969">
    <property type="entry name" value="CarboxyPept-like_regulatory"/>
</dbReference>
<evidence type="ECO:0000256" key="4">
    <source>
        <dbReference type="ARBA" id="ARBA00022692"/>
    </source>
</evidence>
<comment type="caution">
    <text evidence="10">The sequence shown here is derived from an EMBL/GenBank/DDBJ whole genome shotgun (WGS) entry which is preliminary data.</text>
</comment>
<dbReference type="SUPFAM" id="SSF56935">
    <property type="entry name" value="Porins"/>
    <property type="match status" value="1"/>
</dbReference>
<feature type="domain" description="TonB-dependent receptor plug" evidence="9">
    <location>
        <begin position="138"/>
        <end position="214"/>
    </location>
</feature>
<feature type="chain" id="PRO_5015105373" description="TonB-dependent receptor plug domain-containing protein" evidence="8">
    <location>
        <begin position="18"/>
        <end position="785"/>
    </location>
</feature>
<dbReference type="InterPro" id="IPR037066">
    <property type="entry name" value="Plug_dom_sf"/>
</dbReference>
<dbReference type="Gene3D" id="2.60.40.1120">
    <property type="entry name" value="Carboxypeptidase-like, regulatory domain"/>
    <property type="match status" value="1"/>
</dbReference>
<dbReference type="InterPro" id="IPR036942">
    <property type="entry name" value="Beta-barrel_TonB_sf"/>
</dbReference>
<keyword evidence="3 7" id="KW-1134">Transmembrane beta strand</keyword>
<gene>
    <name evidence="10" type="ORF">BTO14_12160</name>
</gene>
<keyword evidence="11" id="KW-1185">Reference proteome</keyword>
<name>A0A2P6C788_9FLAO</name>
<keyword evidence="6 7" id="KW-0998">Cell outer membrane</keyword>
<dbReference type="RefSeq" id="WP_105049738.1">
    <property type="nucleotide sequence ID" value="NZ_CP150661.1"/>
</dbReference>
<dbReference type="SUPFAM" id="SSF49464">
    <property type="entry name" value="Carboxypeptidase regulatory domain-like"/>
    <property type="match status" value="1"/>
</dbReference>
<accession>A0A2P6C788</accession>
<dbReference type="EMBL" id="MSCK01000002">
    <property type="protein sequence ID" value="PQJ68796.1"/>
    <property type="molecule type" value="Genomic_DNA"/>
</dbReference>
<evidence type="ECO:0000256" key="3">
    <source>
        <dbReference type="ARBA" id="ARBA00022452"/>
    </source>
</evidence>
<keyword evidence="2 7" id="KW-0813">Transport</keyword>
<dbReference type="Gene3D" id="2.170.130.10">
    <property type="entry name" value="TonB-dependent receptor, plug domain"/>
    <property type="match status" value="1"/>
</dbReference>
<evidence type="ECO:0000256" key="8">
    <source>
        <dbReference type="SAM" id="SignalP"/>
    </source>
</evidence>
<feature type="signal peptide" evidence="8">
    <location>
        <begin position="1"/>
        <end position="17"/>
    </location>
</feature>
<proteinExistence type="inferred from homology"/>